<organism evidence="5 6">
    <name type="scientific">Neobacillus cucumis</name>
    <dbReference type="NCBI Taxonomy" id="1740721"/>
    <lineage>
        <taxon>Bacteria</taxon>
        <taxon>Bacillati</taxon>
        <taxon>Bacillota</taxon>
        <taxon>Bacilli</taxon>
        <taxon>Bacillales</taxon>
        <taxon>Bacillaceae</taxon>
        <taxon>Neobacillus</taxon>
    </lineage>
</organism>
<dbReference type="InterPro" id="IPR007392">
    <property type="entry name" value="GD_AH_second"/>
</dbReference>
<dbReference type="Pfam" id="PF04295">
    <property type="entry name" value="GD_AH_second"/>
    <property type="match status" value="1"/>
</dbReference>
<dbReference type="InterPro" id="IPR017654">
    <property type="entry name" value="GarD-like"/>
</dbReference>
<reference evidence="5 6" key="1">
    <citation type="submission" date="2017-11" db="EMBL/GenBank/DDBJ databases">
        <title>Comparitive Functional Genomics of Dry Heat Resistant strains isolated from the Viking Spacecraft.</title>
        <authorList>
            <person name="Seuylemezian A."/>
            <person name="Cooper K."/>
            <person name="Vaishampayan P."/>
        </authorList>
    </citation>
    <scope>NUCLEOTIDE SEQUENCE [LARGE SCALE GENOMIC DNA]</scope>
    <source>
        <strain evidence="5 6">V32-6</strain>
    </source>
</reference>
<dbReference type="PANTHER" id="PTHR30536">
    <property type="entry name" value="ALTRONATE/GALACTARATE DEHYDRATASE"/>
    <property type="match status" value="1"/>
</dbReference>
<keyword evidence="6" id="KW-1185">Reference proteome</keyword>
<keyword evidence="2" id="KW-0456">Lyase</keyword>
<dbReference type="InterPro" id="IPR048332">
    <property type="entry name" value="GD_AH_C"/>
</dbReference>
<dbReference type="RefSeq" id="WP_101646363.1">
    <property type="nucleotide sequence ID" value="NZ_PGVE01000017.1"/>
</dbReference>
<dbReference type="OrthoDB" id="9804574at2"/>
<dbReference type="GO" id="GO:0019698">
    <property type="term" value="P:D-galacturonate catabolic process"/>
    <property type="evidence" value="ECO:0007669"/>
    <property type="project" value="TreeGrafter"/>
</dbReference>
<dbReference type="AlphaFoldDB" id="A0A2N5HS36"/>
<dbReference type="Pfam" id="PF08666">
    <property type="entry name" value="SAF"/>
    <property type="match status" value="1"/>
</dbReference>
<dbReference type="Pfam" id="PF20629">
    <property type="entry name" value="GD_AH_C"/>
    <property type="match status" value="1"/>
</dbReference>
<dbReference type="SMART" id="SM00858">
    <property type="entry name" value="SAF"/>
    <property type="match status" value="1"/>
</dbReference>
<dbReference type="CDD" id="cd11613">
    <property type="entry name" value="SAF_AH_GD"/>
    <property type="match status" value="1"/>
</dbReference>
<name>A0A2N5HS36_9BACI</name>
<protein>
    <recommendedName>
        <fullName evidence="3">Galactarate dehydratase</fullName>
        <ecNumber evidence="3">4.2.1.42</ecNumber>
    </recommendedName>
</protein>
<dbReference type="EC" id="4.2.1.42" evidence="3"/>
<dbReference type="GO" id="GO:0046392">
    <property type="term" value="P:galactarate catabolic process"/>
    <property type="evidence" value="ECO:0007669"/>
    <property type="project" value="UniProtKB-UniRule"/>
</dbReference>
<sequence>MGNRYIKINENDNVAITVNAIPAGTIVMDAIPANQDIAQGHKIALCNIGEGEPIIRYGVTLGYALHSIKKGDWINEHMLKLPIPPALDEMEFATNLIKDLPEPPVRTFMGYPNKNRGYAGTRNILGIVTTVQCVTGILNNAVKRIKQELLPKYPNVDDVVEINHTYGCGVAINAPEAKIPIRMLQNMVKHPNFGGETMIISLGCEKLTLEMLLDEEYNTPDNVVIFQNEMGHQAIMAEIIRMAENKLKKLNERVRVELPLSELCIGLQCGGSDAFSGVTANPSAGFAADMLVNAGATVMFSEVTEVRDGVHIIAERCVNEEVGKKLADEMKWYDQYLNNGQVDRSANPTPGNKKGGLSNIVEKAMGSIAKSGKSPIVEVLSPGERPTKKGMIFAATPASDFVCGSCQLSSGITLQVFMTGRGTPYGLATAPVIKVCSRNDMKDMWQDLIDVNAGPIATGEATIQEIGTLLFNEIIDVASGRKQTFAEEYEIYNDFTLFNPAPIT</sequence>
<evidence type="ECO:0000313" key="5">
    <source>
        <dbReference type="EMBL" id="PLS08345.1"/>
    </source>
</evidence>
<gene>
    <name evidence="5" type="primary">garD</name>
    <name evidence="5" type="ORF">CVD27_02720</name>
</gene>
<dbReference type="InterPro" id="IPR044144">
    <property type="entry name" value="SAF_UxaA/GarD"/>
</dbReference>
<comment type="caution">
    <text evidence="5">The sequence shown here is derived from an EMBL/GenBank/DDBJ whole genome shotgun (WGS) entry which is preliminary data.</text>
</comment>
<evidence type="ECO:0000256" key="2">
    <source>
        <dbReference type="ARBA" id="ARBA00023239"/>
    </source>
</evidence>
<dbReference type="Gene3D" id="2.30.130.110">
    <property type="match status" value="1"/>
</dbReference>
<dbReference type="Proteomes" id="UP000234950">
    <property type="component" value="Unassembled WGS sequence"/>
</dbReference>
<dbReference type="GO" id="GO:0008867">
    <property type="term" value="F:galactarate dehydratase activity"/>
    <property type="evidence" value="ECO:0007669"/>
    <property type="project" value="UniProtKB-UniRule"/>
</dbReference>
<dbReference type="NCBIfam" id="TIGR03248">
    <property type="entry name" value="galactar-dH20"/>
    <property type="match status" value="1"/>
</dbReference>
<comment type="similarity">
    <text evidence="1">Belongs to the UxaA family.</text>
</comment>
<feature type="domain" description="SAF" evidence="4">
    <location>
        <begin position="12"/>
        <end position="80"/>
    </location>
</feature>
<dbReference type="InterPro" id="IPR052172">
    <property type="entry name" value="UxaA_altronate/galactarate_dh"/>
</dbReference>
<evidence type="ECO:0000259" key="4">
    <source>
        <dbReference type="SMART" id="SM00858"/>
    </source>
</evidence>
<accession>A0A2N5HS36</accession>
<dbReference type="PANTHER" id="PTHR30536:SF1">
    <property type="entry name" value="GALACTARATE DEHYDRATASE (L-THREO-FORMING)"/>
    <property type="match status" value="1"/>
</dbReference>
<evidence type="ECO:0000313" key="6">
    <source>
        <dbReference type="Proteomes" id="UP000234950"/>
    </source>
</evidence>
<evidence type="ECO:0000256" key="3">
    <source>
        <dbReference type="NCBIfam" id="TIGR03248"/>
    </source>
</evidence>
<dbReference type="EMBL" id="PGVE01000017">
    <property type="protein sequence ID" value="PLS08345.1"/>
    <property type="molecule type" value="Genomic_DNA"/>
</dbReference>
<evidence type="ECO:0000256" key="1">
    <source>
        <dbReference type="ARBA" id="ARBA00010986"/>
    </source>
</evidence>
<proteinExistence type="inferred from homology"/>
<dbReference type="InterPro" id="IPR013974">
    <property type="entry name" value="SAF"/>
</dbReference>